<dbReference type="InterPro" id="IPR053144">
    <property type="entry name" value="Acetyltransferase_Butenolide"/>
</dbReference>
<organism evidence="2 3">
    <name type="scientific">Haloferax mucosum ATCC BAA-1512</name>
    <dbReference type="NCBI Taxonomy" id="662479"/>
    <lineage>
        <taxon>Archaea</taxon>
        <taxon>Methanobacteriati</taxon>
        <taxon>Methanobacteriota</taxon>
        <taxon>Stenosarchaea group</taxon>
        <taxon>Halobacteria</taxon>
        <taxon>Halobacteriales</taxon>
        <taxon>Haloferacaceae</taxon>
        <taxon>Haloferax</taxon>
    </lineage>
</organism>
<evidence type="ECO:0000313" key="3">
    <source>
        <dbReference type="Proteomes" id="UP000011550"/>
    </source>
</evidence>
<dbReference type="Gene3D" id="3.40.630.30">
    <property type="match status" value="1"/>
</dbReference>
<dbReference type="PANTHER" id="PTHR43233">
    <property type="entry name" value="FAMILY N-ACETYLTRANSFERASE, PUTATIVE (AFU_ORTHOLOGUE AFUA_6G03350)-RELATED"/>
    <property type="match status" value="1"/>
</dbReference>
<dbReference type="SUPFAM" id="SSF55729">
    <property type="entry name" value="Acyl-CoA N-acyltransferases (Nat)"/>
    <property type="match status" value="1"/>
</dbReference>
<reference evidence="2 3" key="1">
    <citation type="journal article" date="2014" name="PLoS Genet.">
        <title>Phylogenetically driven sequencing of extremely halophilic archaea reveals strategies for static and dynamic osmo-response.</title>
        <authorList>
            <person name="Becker E.A."/>
            <person name="Seitzer P.M."/>
            <person name="Tritt A."/>
            <person name="Larsen D."/>
            <person name="Krusor M."/>
            <person name="Yao A.I."/>
            <person name="Wu D."/>
            <person name="Madern D."/>
            <person name="Eisen J.A."/>
            <person name="Darling A.E."/>
            <person name="Facciotti M.T."/>
        </authorList>
    </citation>
    <scope>NUCLEOTIDE SEQUENCE [LARGE SCALE GENOMIC DNA]</scope>
    <source>
        <strain evidence="2 3">ATCC BAA-1512</strain>
    </source>
</reference>
<dbReference type="CDD" id="cd04301">
    <property type="entry name" value="NAT_SF"/>
    <property type="match status" value="1"/>
</dbReference>
<dbReference type="Proteomes" id="UP000011550">
    <property type="component" value="Unassembled WGS sequence"/>
</dbReference>
<evidence type="ECO:0000313" key="2">
    <source>
        <dbReference type="EMBL" id="ELZ94040.1"/>
    </source>
</evidence>
<proteinExistence type="predicted"/>
<keyword evidence="3" id="KW-1185">Reference proteome</keyword>
<gene>
    <name evidence="2" type="ORF">C440_10483</name>
</gene>
<dbReference type="STRING" id="662479.C440_10483"/>
<dbReference type="InterPro" id="IPR000182">
    <property type="entry name" value="GNAT_dom"/>
</dbReference>
<dbReference type="PATRIC" id="fig|662479.7.peg.2122"/>
<dbReference type="InterPro" id="IPR016181">
    <property type="entry name" value="Acyl_CoA_acyltransferase"/>
</dbReference>
<dbReference type="PROSITE" id="PS51186">
    <property type="entry name" value="GNAT"/>
    <property type="match status" value="1"/>
</dbReference>
<protein>
    <submittedName>
        <fullName evidence="2">AttT protein</fullName>
    </submittedName>
</protein>
<sequence>MTATYTLVPEFPAPETYVELRAAAEMSPRSLAAAKQGVPNTTFGVSVVLDSAADGSDDAADGDEEVVGMGRLVGDGGTVYQVVDVAVHPDHQGRGLGSRIMDALIDYLDREAPPSAFVNLMADVDGYYERWGFEPTAPASKGMFLRVGDDGVRGREESPDAQS</sequence>
<dbReference type="GO" id="GO:0016747">
    <property type="term" value="F:acyltransferase activity, transferring groups other than amino-acyl groups"/>
    <property type="evidence" value="ECO:0007669"/>
    <property type="project" value="InterPro"/>
</dbReference>
<name>M0IB81_9EURY</name>
<dbReference type="Pfam" id="PF13508">
    <property type="entry name" value="Acetyltransf_7"/>
    <property type="match status" value="1"/>
</dbReference>
<feature type="domain" description="N-acetyltransferase" evidence="1">
    <location>
        <begin position="18"/>
        <end position="150"/>
    </location>
</feature>
<dbReference type="PANTHER" id="PTHR43233:SF1">
    <property type="entry name" value="FAMILY N-ACETYLTRANSFERASE, PUTATIVE (AFU_ORTHOLOGUE AFUA_6G03350)-RELATED"/>
    <property type="match status" value="1"/>
</dbReference>
<dbReference type="OrthoDB" id="87545at2157"/>
<dbReference type="AlphaFoldDB" id="M0IB81"/>
<evidence type="ECO:0000259" key="1">
    <source>
        <dbReference type="PROSITE" id="PS51186"/>
    </source>
</evidence>
<comment type="caution">
    <text evidence="2">The sequence shown here is derived from an EMBL/GenBank/DDBJ whole genome shotgun (WGS) entry which is preliminary data.</text>
</comment>
<dbReference type="RefSeq" id="WP_008320397.1">
    <property type="nucleotide sequence ID" value="NZ_AOLN01000013.1"/>
</dbReference>
<dbReference type="EMBL" id="AOLN01000013">
    <property type="protein sequence ID" value="ELZ94040.1"/>
    <property type="molecule type" value="Genomic_DNA"/>
</dbReference>
<accession>M0IB81</accession>